<dbReference type="KEGG" id="dpx:DAPPUDRAFT_228843"/>
<name>E9HH05_DAPPU</name>
<dbReference type="HOGENOM" id="CLU_554622_0_0_1"/>
<feature type="compositionally biased region" description="Polar residues" evidence="9">
    <location>
        <begin position="220"/>
        <end position="233"/>
    </location>
</feature>
<keyword evidence="12" id="KW-1185">Reference proteome</keyword>
<evidence type="ECO:0000256" key="4">
    <source>
        <dbReference type="ARBA" id="ARBA00022771"/>
    </source>
</evidence>
<evidence type="ECO:0000256" key="9">
    <source>
        <dbReference type="SAM" id="MobiDB-lite"/>
    </source>
</evidence>
<dbReference type="InterPro" id="IPR050589">
    <property type="entry name" value="Ikaros_C2H2-ZF"/>
</dbReference>
<dbReference type="SUPFAM" id="SSF57667">
    <property type="entry name" value="beta-beta-alpha zinc fingers"/>
    <property type="match status" value="2"/>
</dbReference>
<dbReference type="GO" id="GO:0000981">
    <property type="term" value="F:DNA-binding transcription factor activity, RNA polymerase II-specific"/>
    <property type="evidence" value="ECO:0000318"/>
    <property type="project" value="GO_Central"/>
</dbReference>
<feature type="domain" description="C2H2-type" evidence="10">
    <location>
        <begin position="191"/>
        <end position="218"/>
    </location>
</feature>
<dbReference type="eggNOG" id="KOG1721">
    <property type="taxonomic scope" value="Eukaryota"/>
</dbReference>
<evidence type="ECO:0000256" key="7">
    <source>
        <dbReference type="ARBA" id="ARBA00023242"/>
    </source>
</evidence>
<proteinExistence type="predicted"/>
<evidence type="ECO:0000256" key="2">
    <source>
        <dbReference type="ARBA" id="ARBA00022723"/>
    </source>
</evidence>
<feature type="compositionally biased region" description="Basic and acidic residues" evidence="9">
    <location>
        <begin position="268"/>
        <end position="286"/>
    </location>
</feature>
<reference evidence="11 12" key="1">
    <citation type="journal article" date="2011" name="Science">
        <title>The ecoresponsive genome of Daphnia pulex.</title>
        <authorList>
            <person name="Colbourne J.K."/>
            <person name="Pfrender M.E."/>
            <person name="Gilbert D."/>
            <person name="Thomas W.K."/>
            <person name="Tucker A."/>
            <person name="Oakley T.H."/>
            <person name="Tokishita S."/>
            <person name="Aerts A."/>
            <person name="Arnold G.J."/>
            <person name="Basu M.K."/>
            <person name="Bauer D.J."/>
            <person name="Caceres C.E."/>
            <person name="Carmel L."/>
            <person name="Casola C."/>
            <person name="Choi J.H."/>
            <person name="Detter J.C."/>
            <person name="Dong Q."/>
            <person name="Dusheyko S."/>
            <person name="Eads B.D."/>
            <person name="Frohlich T."/>
            <person name="Geiler-Samerotte K.A."/>
            <person name="Gerlach D."/>
            <person name="Hatcher P."/>
            <person name="Jogdeo S."/>
            <person name="Krijgsveld J."/>
            <person name="Kriventseva E.V."/>
            <person name="Kultz D."/>
            <person name="Laforsch C."/>
            <person name="Lindquist E."/>
            <person name="Lopez J."/>
            <person name="Manak J.R."/>
            <person name="Muller J."/>
            <person name="Pangilinan J."/>
            <person name="Patwardhan R.P."/>
            <person name="Pitluck S."/>
            <person name="Pritham E.J."/>
            <person name="Rechtsteiner A."/>
            <person name="Rho M."/>
            <person name="Rogozin I.B."/>
            <person name="Sakarya O."/>
            <person name="Salamov A."/>
            <person name="Schaack S."/>
            <person name="Shapiro H."/>
            <person name="Shiga Y."/>
            <person name="Skalitzky C."/>
            <person name="Smith Z."/>
            <person name="Souvorov A."/>
            <person name="Sung W."/>
            <person name="Tang Z."/>
            <person name="Tsuchiya D."/>
            <person name="Tu H."/>
            <person name="Vos H."/>
            <person name="Wang M."/>
            <person name="Wolf Y.I."/>
            <person name="Yamagata H."/>
            <person name="Yamada T."/>
            <person name="Ye Y."/>
            <person name="Shaw J.R."/>
            <person name="Andrews J."/>
            <person name="Crease T.J."/>
            <person name="Tang H."/>
            <person name="Lucas S.M."/>
            <person name="Robertson H.M."/>
            <person name="Bork P."/>
            <person name="Koonin E.V."/>
            <person name="Zdobnov E.M."/>
            <person name="Grigoriev I.V."/>
            <person name="Lynch M."/>
            <person name="Boore J.L."/>
        </authorList>
    </citation>
    <scope>NUCLEOTIDE SEQUENCE [LARGE SCALE GENOMIC DNA]</scope>
</reference>
<dbReference type="Pfam" id="PF00096">
    <property type="entry name" value="zf-C2H2"/>
    <property type="match status" value="3"/>
</dbReference>
<dbReference type="SMART" id="SM00355">
    <property type="entry name" value="ZnF_C2H2"/>
    <property type="match status" value="6"/>
</dbReference>
<dbReference type="PROSITE" id="PS00028">
    <property type="entry name" value="ZINC_FINGER_C2H2_1"/>
    <property type="match status" value="2"/>
</dbReference>
<dbReference type="GO" id="GO:0006357">
    <property type="term" value="P:regulation of transcription by RNA polymerase II"/>
    <property type="evidence" value="ECO:0000318"/>
    <property type="project" value="GO_Central"/>
</dbReference>
<evidence type="ECO:0000256" key="8">
    <source>
        <dbReference type="PROSITE-ProRule" id="PRU00042"/>
    </source>
</evidence>
<dbReference type="PROSITE" id="PS50157">
    <property type="entry name" value="ZINC_FINGER_C2H2_2"/>
    <property type="match status" value="3"/>
</dbReference>
<keyword evidence="4 8" id="KW-0863">Zinc-finger</keyword>
<evidence type="ECO:0000256" key="5">
    <source>
        <dbReference type="ARBA" id="ARBA00022833"/>
    </source>
</evidence>
<keyword evidence="5" id="KW-0862">Zinc</keyword>
<dbReference type="InterPro" id="IPR036236">
    <property type="entry name" value="Znf_C2H2_sf"/>
</dbReference>
<evidence type="ECO:0000256" key="6">
    <source>
        <dbReference type="ARBA" id="ARBA00023125"/>
    </source>
</evidence>
<keyword evidence="2" id="KW-0479">Metal-binding</keyword>
<dbReference type="GO" id="GO:0008270">
    <property type="term" value="F:zinc ion binding"/>
    <property type="evidence" value="ECO:0007669"/>
    <property type="project" value="UniProtKB-KW"/>
</dbReference>
<evidence type="ECO:0000256" key="1">
    <source>
        <dbReference type="ARBA" id="ARBA00004123"/>
    </source>
</evidence>
<dbReference type="GO" id="GO:0000977">
    <property type="term" value="F:RNA polymerase II transcription regulatory region sequence-specific DNA binding"/>
    <property type="evidence" value="ECO:0000318"/>
    <property type="project" value="GO_Central"/>
</dbReference>
<evidence type="ECO:0000259" key="10">
    <source>
        <dbReference type="PROSITE" id="PS50157"/>
    </source>
</evidence>
<evidence type="ECO:0000313" key="11">
    <source>
        <dbReference type="EMBL" id="EFX68989.1"/>
    </source>
</evidence>
<dbReference type="InParanoid" id="E9HH05"/>
<feature type="region of interest" description="Disordered" evidence="9">
    <location>
        <begin position="212"/>
        <end position="332"/>
    </location>
</feature>
<dbReference type="PANTHER" id="PTHR24404">
    <property type="entry name" value="ZINC FINGER PROTEIN"/>
    <property type="match status" value="1"/>
</dbReference>
<dbReference type="PANTHER" id="PTHR24404:SF114">
    <property type="entry name" value="KLUMPFUSS, ISOFORM B-RELATED"/>
    <property type="match status" value="1"/>
</dbReference>
<keyword evidence="7" id="KW-0539">Nucleus</keyword>
<gene>
    <name evidence="11" type="ORF">DAPPUDRAFT_228843</name>
</gene>
<accession>E9HH05</accession>
<dbReference type="InterPro" id="IPR013087">
    <property type="entry name" value="Znf_C2H2_type"/>
</dbReference>
<keyword evidence="6" id="KW-0238">DNA-binding</keyword>
<evidence type="ECO:0000256" key="3">
    <source>
        <dbReference type="ARBA" id="ARBA00022737"/>
    </source>
</evidence>
<dbReference type="EMBL" id="GL732644">
    <property type="protein sequence ID" value="EFX68989.1"/>
    <property type="molecule type" value="Genomic_DNA"/>
</dbReference>
<comment type="subcellular location">
    <subcellularLocation>
        <location evidence="1">Nucleus</location>
    </subcellularLocation>
</comment>
<sequence length="492" mass="56459">MDRMPKVGRGHKWRLVQEKGSFACSLCPYSNDLRCRLKEHYKKAHDKTIGDNECCGISFTSKEDLKNHISTSHLHKYKCPDCDKNFTSKIVLKNHQNFVHGDSKEFKCILCEYETNYKNGLKNHMKHKHGKRSKYMQYGSVFVKNKSLKQNAATQHHKSTTSNRYQCDICDLNFEYPSTLLRHRNMHTKEFKCTLCKYSAARMVILMKHMKMHESDDEQSSSSTVIDNATPSSENRERTDVEKEPIGFSRNDENEIKEQDPADPQIEDVARPEPHSSLHYRSRQENITDLENDVDMEVRSDDSSSPSSVVGVEPPDLHPPSSSQSRPVGATPSHRLNSIQEEARQLRSQISPSTTLSGILSLLERLLELSASTTIEIRDSVKFEMRSQAIECFEYLWSASKMAVCVWEDIEGSMESNPSLKAVQYAYELLPTFIKWHKIKHLEMVEHIILLSINTVKNSQHQASLIRKCKVFIAQPRYRISSIAGRSSVFLG</sequence>
<dbReference type="OrthoDB" id="6369148at2759"/>
<dbReference type="AlphaFoldDB" id="E9HH05"/>
<dbReference type="Proteomes" id="UP000000305">
    <property type="component" value="Unassembled WGS sequence"/>
</dbReference>
<organism evidence="11 12">
    <name type="scientific">Daphnia pulex</name>
    <name type="common">Water flea</name>
    <dbReference type="NCBI Taxonomy" id="6669"/>
    <lineage>
        <taxon>Eukaryota</taxon>
        <taxon>Metazoa</taxon>
        <taxon>Ecdysozoa</taxon>
        <taxon>Arthropoda</taxon>
        <taxon>Crustacea</taxon>
        <taxon>Branchiopoda</taxon>
        <taxon>Diplostraca</taxon>
        <taxon>Cladocera</taxon>
        <taxon>Anomopoda</taxon>
        <taxon>Daphniidae</taxon>
        <taxon>Daphnia</taxon>
    </lineage>
</organism>
<dbReference type="OMA" id="CPRAICA"/>
<dbReference type="GO" id="GO:0005634">
    <property type="term" value="C:nucleus"/>
    <property type="evidence" value="ECO:0000318"/>
    <property type="project" value="GO_Central"/>
</dbReference>
<feature type="compositionally biased region" description="Basic and acidic residues" evidence="9">
    <location>
        <begin position="234"/>
        <end position="260"/>
    </location>
</feature>
<protein>
    <recommendedName>
        <fullName evidence="10">C2H2-type domain-containing protein</fullName>
    </recommendedName>
</protein>
<feature type="domain" description="C2H2-type" evidence="10">
    <location>
        <begin position="165"/>
        <end position="192"/>
    </location>
</feature>
<keyword evidence="3" id="KW-0677">Repeat</keyword>
<dbReference type="PhylomeDB" id="E9HH05"/>
<evidence type="ECO:0000313" key="12">
    <source>
        <dbReference type="Proteomes" id="UP000000305"/>
    </source>
</evidence>
<feature type="compositionally biased region" description="Low complexity" evidence="9">
    <location>
        <begin position="303"/>
        <end position="314"/>
    </location>
</feature>
<dbReference type="Gene3D" id="3.30.160.60">
    <property type="entry name" value="Classic Zinc Finger"/>
    <property type="match status" value="2"/>
</dbReference>
<feature type="domain" description="C2H2-type" evidence="10">
    <location>
        <begin position="77"/>
        <end position="105"/>
    </location>
</feature>